<dbReference type="Gene3D" id="1.20.1290.10">
    <property type="entry name" value="AhpD-like"/>
    <property type="match status" value="1"/>
</dbReference>
<dbReference type="AlphaFoldDB" id="A0A2K1QCG7"/>
<gene>
    <name evidence="2" type="ORF">COO59_06355</name>
</gene>
<dbReference type="InterPro" id="IPR003779">
    <property type="entry name" value="CMD-like"/>
</dbReference>
<sequence length="360" mass="39318">MQKILDEKQQAAIPVAAFTANGDMAKLNTALNEGLDAGMTINEIKEILVQLYAYAGFPRSLNALGAFMSVLEQRQQKGIKDETGKEATPFPDDADSLEIGTRNQTRLVGQPVIGPLFEFAPAIDLYLKSHLFGAIFQRDTLDWQSRELATISALAALSGVNSQLKSHYSMSLNTGLTAEQLWAFIKVLKLKCGTDIATNASTILNEVLPQTNNSSLTEQSANGEKMNEQFDGNGVFPKGEKNEAYAQYFQGTSYLSMLSTEGVKIGNVVFEPACRNNWHIHHKGGQILLVTGGCGWYQEWNKPARQLTAGDVVNIPAGTKHWHGAAGDSWFAHIAVEVPAEGASNEWLEPVSDQEYSQLP</sequence>
<dbReference type="Proteomes" id="UP000236345">
    <property type="component" value="Unassembled WGS sequence"/>
</dbReference>
<dbReference type="InterPro" id="IPR011051">
    <property type="entry name" value="RmlC_Cupin_sf"/>
</dbReference>
<feature type="domain" description="Carboxymuconolactone decarboxylase-like" evidence="1">
    <location>
        <begin position="5"/>
        <end position="66"/>
    </location>
</feature>
<dbReference type="InterPro" id="IPR029032">
    <property type="entry name" value="AhpD-like"/>
</dbReference>
<dbReference type="Gene3D" id="2.60.120.10">
    <property type="entry name" value="Jelly Rolls"/>
    <property type="match status" value="1"/>
</dbReference>
<dbReference type="GO" id="GO:0051920">
    <property type="term" value="F:peroxiredoxin activity"/>
    <property type="evidence" value="ECO:0007669"/>
    <property type="project" value="InterPro"/>
</dbReference>
<feature type="domain" description="Carboxymuconolactone decarboxylase-like" evidence="1">
    <location>
        <begin position="128"/>
        <end position="205"/>
    </location>
</feature>
<evidence type="ECO:0000313" key="2">
    <source>
        <dbReference type="EMBL" id="PNS12729.1"/>
    </source>
</evidence>
<name>A0A2K1QCG7_9GAMM</name>
<dbReference type="PANTHER" id="PTHR43698">
    <property type="entry name" value="RIBD C-TERMINAL DOMAIN CONTAINING PROTEIN"/>
    <property type="match status" value="1"/>
</dbReference>
<dbReference type="InterPro" id="IPR014710">
    <property type="entry name" value="RmlC-like_jellyroll"/>
</dbReference>
<dbReference type="CDD" id="cd02233">
    <property type="entry name" value="cupin_HNL-like"/>
    <property type="match status" value="1"/>
</dbReference>
<keyword evidence="3" id="KW-1185">Reference proteome</keyword>
<dbReference type="EMBL" id="NWUO01000003">
    <property type="protein sequence ID" value="PNS12729.1"/>
    <property type="molecule type" value="Genomic_DNA"/>
</dbReference>
<reference evidence="3" key="1">
    <citation type="submission" date="2017-09" db="EMBL/GenBank/DDBJ databases">
        <authorList>
            <person name="Palmer M."/>
            <person name="Steenkamp E.T."/>
            <person name="Coetzee M.P."/>
            <person name="Avontuur J.R."/>
            <person name="Van Zyl E."/>
            <person name="Chan W.-Y."/>
            <person name="Blom J."/>
            <person name="Venter S.N."/>
        </authorList>
    </citation>
    <scope>NUCLEOTIDE SEQUENCE [LARGE SCALE GENOMIC DNA]</scope>
    <source>
        <strain evidence="3">QC88-366</strain>
    </source>
</reference>
<dbReference type="Pfam" id="PF02627">
    <property type="entry name" value="CMD"/>
    <property type="match status" value="2"/>
</dbReference>
<dbReference type="InterPro" id="IPR047263">
    <property type="entry name" value="HNL-like_cupin"/>
</dbReference>
<evidence type="ECO:0000259" key="1">
    <source>
        <dbReference type="Pfam" id="PF02627"/>
    </source>
</evidence>
<accession>A0A2K1QCG7</accession>
<organism evidence="2 3">
    <name type="scientific">Mixta theicola</name>
    <dbReference type="NCBI Taxonomy" id="1458355"/>
    <lineage>
        <taxon>Bacteria</taxon>
        <taxon>Pseudomonadati</taxon>
        <taxon>Pseudomonadota</taxon>
        <taxon>Gammaproteobacteria</taxon>
        <taxon>Enterobacterales</taxon>
        <taxon>Erwiniaceae</taxon>
        <taxon>Mixta</taxon>
    </lineage>
</organism>
<dbReference type="SUPFAM" id="SSF51182">
    <property type="entry name" value="RmlC-like cupins"/>
    <property type="match status" value="1"/>
</dbReference>
<dbReference type="PANTHER" id="PTHR43698:SF1">
    <property type="entry name" value="BLL4564 PROTEIN"/>
    <property type="match status" value="1"/>
</dbReference>
<dbReference type="SUPFAM" id="SSF69118">
    <property type="entry name" value="AhpD-like"/>
    <property type="match status" value="1"/>
</dbReference>
<comment type="caution">
    <text evidence="2">The sequence shown here is derived from an EMBL/GenBank/DDBJ whole genome shotgun (WGS) entry which is preliminary data.</text>
</comment>
<dbReference type="OrthoDB" id="9802489at2"/>
<proteinExistence type="predicted"/>
<evidence type="ECO:0000313" key="3">
    <source>
        <dbReference type="Proteomes" id="UP000236345"/>
    </source>
</evidence>
<protein>
    <submittedName>
        <fullName evidence="2">Carboxymuconolactone decarboxylase</fullName>
    </submittedName>
</protein>